<sequence length="150" mass="16590">MLASATIAFLHFAAVFGVFGTLLGEWLLFNRAPTVAEASRLQQLDRLYGLSALVLLVAGALRVWRFEKGLDYYLHNPFFHLKLTLFVVVGLLSIYPTVVFIRWSRDLRGGLAPVVSEAQYTWISRILKVELVLLVGILAAASLMAKGVGL</sequence>
<dbReference type="Proteomes" id="UP000193427">
    <property type="component" value="Chromosome"/>
</dbReference>
<proteinExistence type="predicted"/>
<dbReference type="AlphaFoldDB" id="A0A1W6L6K2"/>
<accession>A0A1W6L6K2</accession>
<gene>
    <name evidence="1" type="ORF">A4W93_07955</name>
</gene>
<dbReference type="Pfam" id="PF09980">
    <property type="entry name" value="DUF2214"/>
    <property type="match status" value="1"/>
</dbReference>
<reference evidence="1 2" key="1">
    <citation type="submission" date="2016-04" db="EMBL/GenBank/DDBJ databases">
        <title>Complete genome sequence of natural rubber-degrading, novel Gram-negative bacterium, Rhizobacter gummiphilus strain NS21.</title>
        <authorList>
            <person name="Tabata M."/>
            <person name="Kasai D."/>
            <person name="Fukuda M."/>
        </authorList>
    </citation>
    <scope>NUCLEOTIDE SEQUENCE [LARGE SCALE GENOMIC DNA]</scope>
    <source>
        <strain evidence="1 2">NS21</strain>
    </source>
</reference>
<protein>
    <submittedName>
        <fullName evidence="1">Uncharacterized protein</fullName>
    </submittedName>
</protein>
<dbReference type="InterPro" id="IPR018706">
    <property type="entry name" value="DUF2214_membrane"/>
</dbReference>
<dbReference type="OrthoDB" id="826511at2"/>
<name>A0A1W6L6K2_9BURK</name>
<dbReference type="EMBL" id="CP015118">
    <property type="protein sequence ID" value="ARN19852.1"/>
    <property type="molecule type" value="Genomic_DNA"/>
</dbReference>
<dbReference type="KEGG" id="rgu:A4W93_07955"/>
<dbReference type="RefSeq" id="WP_085750121.1">
    <property type="nucleotide sequence ID" value="NZ_BSPR01000008.1"/>
</dbReference>
<evidence type="ECO:0000313" key="1">
    <source>
        <dbReference type="EMBL" id="ARN19852.1"/>
    </source>
</evidence>
<evidence type="ECO:0000313" key="2">
    <source>
        <dbReference type="Proteomes" id="UP000193427"/>
    </source>
</evidence>
<keyword evidence="2" id="KW-1185">Reference proteome</keyword>
<dbReference type="STRING" id="946333.A4W93_07955"/>
<organism evidence="1 2">
    <name type="scientific">Piscinibacter gummiphilus</name>
    <dbReference type="NCBI Taxonomy" id="946333"/>
    <lineage>
        <taxon>Bacteria</taxon>
        <taxon>Pseudomonadati</taxon>
        <taxon>Pseudomonadota</taxon>
        <taxon>Betaproteobacteria</taxon>
        <taxon>Burkholderiales</taxon>
        <taxon>Sphaerotilaceae</taxon>
        <taxon>Piscinibacter</taxon>
    </lineage>
</organism>